<proteinExistence type="predicted"/>
<organism evidence="1 2">
    <name type="scientific">Cronobacter sakazakii</name>
    <name type="common">Enterobacter sakazakii</name>
    <dbReference type="NCBI Taxonomy" id="28141"/>
    <lineage>
        <taxon>Bacteria</taxon>
        <taxon>Pseudomonadati</taxon>
        <taxon>Pseudomonadota</taxon>
        <taxon>Gammaproteobacteria</taxon>
        <taxon>Enterobacterales</taxon>
        <taxon>Enterobacteriaceae</taxon>
        <taxon>Cronobacter</taxon>
    </lineage>
</organism>
<dbReference type="KEGG" id="csj:CSK29544_01607"/>
<name>A0A7V7UMZ8_CROSK</name>
<comment type="caution">
    <text evidence="1">The sequence shown here is derived from an EMBL/GenBank/DDBJ whole genome shotgun (WGS) entry which is preliminary data.</text>
</comment>
<evidence type="ECO:0000313" key="1">
    <source>
        <dbReference type="EMBL" id="NYV41584.1"/>
    </source>
</evidence>
<sequence>MEMAENYLKLKAQSDQRLAIALTKAVKEVYATHMQTVEDVKLGSQRIINYGSCMMPDKYYRSTCHEQWGEDKRLYLSLLEIYKRNDVVLDMVQLYFQKTFKRLGDEKSNTLVSYIKQKIGEKAYESAERTSKMALSLTIAKLIVSSGKFQESYIQKVNEMSSWLIKVVTLYSKAEVAALAANKLKFQDAVYYQVLFREKIEMLYFLIEPQMSKIIYQVESGGNNEEIIGDALYEMLKR</sequence>
<gene>
    <name evidence="1" type="ORF">HRR37_04075</name>
</gene>
<dbReference type="AlphaFoldDB" id="A0A7V7UMZ8"/>
<evidence type="ECO:0000313" key="2">
    <source>
        <dbReference type="Proteomes" id="UP000548673"/>
    </source>
</evidence>
<dbReference type="EMBL" id="JABTXY010000012">
    <property type="protein sequence ID" value="NYV41584.1"/>
    <property type="molecule type" value="Genomic_DNA"/>
</dbReference>
<accession>A0A7V7UMZ8</accession>
<dbReference type="Proteomes" id="UP000548673">
    <property type="component" value="Unassembled WGS sequence"/>
</dbReference>
<reference evidence="1 2" key="1">
    <citation type="submission" date="2020-05" db="EMBL/GenBank/DDBJ databases">
        <title>The draft genome of Cronobacter sakazakii strain 145005.</title>
        <authorList>
            <person name="Yang J."/>
            <person name="Liu L."/>
            <person name="Feng Y."/>
            <person name="Zong Z."/>
        </authorList>
    </citation>
    <scope>NUCLEOTIDE SEQUENCE [LARGE SCALE GENOMIC DNA]</scope>
    <source>
        <strain evidence="1 2">145005</strain>
    </source>
</reference>
<protein>
    <submittedName>
        <fullName evidence="1">Uncharacterized protein</fullName>
    </submittedName>
</protein>